<proteinExistence type="predicted"/>
<dbReference type="GO" id="GO:0031462">
    <property type="term" value="C:Cul2-RING ubiquitin ligase complex"/>
    <property type="evidence" value="ECO:0007669"/>
    <property type="project" value="TreeGrafter"/>
</dbReference>
<dbReference type="PANTHER" id="PTHR12904">
    <property type="match status" value="1"/>
</dbReference>
<keyword evidence="2" id="KW-1185">Reference proteome</keyword>
<protein>
    <submittedName>
        <fullName evidence="1">Uncharacterized protein</fullName>
    </submittedName>
</protein>
<dbReference type="Proteomes" id="UP000230233">
    <property type="component" value="Chromosome II"/>
</dbReference>
<dbReference type="Gene3D" id="3.80.10.10">
    <property type="entry name" value="Ribonuclease Inhibitor"/>
    <property type="match status" value="1"/>
</dbReference>
<organism evidence="1 2">
    <name type="scientific">Caenorhabditis nigoni</name>
    <dbReference type="NCBI Taxonomy" id="1611254"/>
    <lineage>
        <taxon>Eukaryota</taxon>
        <taxon>Metazoa</taxon>
        <taxon>Ecdysozoa</taxon>
        <taxon>Nematoda</taxon>
        <taxon>Chromadorea</taxon>
        <taxon>Rhabditida</taxon>
        <taxon>Rhabditina</taxon>
        <taxon>Rhabditomorpha</taxon>
        <taxon>Rhabditoidea</taxon>
        <taxon>Rhabditidae</taxon>
        <taxon>Peloderinae</taxon>
        <taxon>Caenorhabditis</taxon>
    </lineage>
</organism>
<evidence type="ECO:0000313" key="2">
    <source>
        <dbReference type="Proteomes" id="UP000230233"/>
    </source>
</evidence>
<gene>
    <name evidence="1" type="primary">Cnig_chr_II.g4925</name>
    <name evidence="1" type="ORF">B9Z55_004925</name>
</gene>
<dbReference type="EMBL" id="PDUG01000002">
    <property type="protein sequence ID" value="PIC44617.1"/>
    <property type="molecule type" value="Genomic_DNA"/>
</dbReference>
<name>A0A2G5UYK1_9PELO</name>
<dbReference type="SUPFAM" id="SSF52047">
    <property type="entry name" value="RNI-like"/>
    <property type="match status" value="1"/>
</dbReference>
<dbReference type="InterPro" id="IPR051341">
    <property type="entry name" value="Zyg-11_UBL_adapter"/>
</dbReference>
<reference evidence="2" key="1">
    <citation type="submission" date="2017-10" db="EMBL/GenBank/DDBJ databases">
        <title>Rapid genome shrinkage in a self-fertile nematode reveals novel sperm competition proteins.</title>
        <authorList>
            <person name="Yin D."/>
            <person name="Schwarz E.M."/>
            <person name="Thomas C.G."/>
            <person name="Felde R.L."/>
            <person name="Korf I.F."/>
            <person name="Cutter A.D."/>
            <person name="Schartner C.M."/>
            <person name="Ralston E.J."/>
            <person name="Meyer B.J."/>
            <person name="Haag E.S."/>
        </authorList>
    </citation>
    <scope>NUCLEOTIDE SEQUENCE [LARGE SCALE GENOMIC DNA]</scope>
    <source>
        <strain evidence="2">JU1422</strain>
    </source>
</reference>
<dbReference type="OrthoDB" id="676979at2759"/>
<dbReference type="InterPro" id="IPR032675">
    <property type="entry name" value="LRR_dom_sf"/>
</dbReference>
<dbReference type="AlphaFoldDB" id="A0A2G5UYK1"/>
<dbReference type="PANTHER" id="PTHR12904:SF28">
    <property type="entry name" value="ATP SYNTHASE SUBUNIT ALPHA-RELATED"/>
    <property type="match status" value="1"/>
</dbReference>
<comment type="caution">
    <text evidence="1">The sequence shown here is derived from an EMBL/GenBank/DDBJ whole genome shotgun (WGS) entry which is preliminary data.</text>
</comment>
<evidence type="ECO:0000313" key="1">
    <source>
        <dbReference type="EMBL" id="PIC44617.1"/>
    </source>
</evidence>
<sequence length="714" mass="82949">MLLPSFFQLAAKSVAQQIHNEKIPLDFHLDTKSSNTVVKELLELNPENIEKLKTYKKQLSRLRELDLRKCKIDQEGISNLKNFDLISLEFGPLLHLTPDFPGPTNSYGIDIVNLLKRAVNTNTQKMMVHFGYEEALMSGWEEKISKLLPSLQSLKIIGTKFCRQNQLTNLCNSFSNLRTLDISYAGDLSAINGIKNLKHLQKFVMRGFELEIIDGFKELSELKNLRVLDVSDYVQYPEIDNGVMKSLLTAEVRIENLEFLDCSLTSFQDHELKAFVERHPSLKTVVAISTECNNSYIPTIDLHNYNSPDSTIKSLEYAIRNDRDELAEDCIRFIAEKLNTNHDQLNDSEIKGFVNALCYVLREAKDERTKYEAIQCFATSSFFETERFFETFLLEIPGIVELLFKSWEHVKRSEIRRKTILSWILTVFERMVNFLRMGKILQDRLLYLIVEKTIELSCQHPDNIRKAASILIEAHRYMNLDLYTTLFTDMKMVEGLFEFAHYSIELDTPSYQQIMELFVRYFYQASEETLTYLVLNCEAVEKCHEQVMQISQLPIKGAQKHLSNIVVRLMCVIDTNGFRNPYEKTRGLIFCSTLSLLLAHNLIENQEDVNTKIKDFNDSWGRSSHLDCQKLTVKALNTVFTSEYSTDESIRFGLILMSTFIDPKFCLSKGYWKWIRRTLEGIQNNKKSTKKTRESASKILHAMSKDIRWSSYYY</sequence>
<accession>A0A2G5UYK1</accession>